<name>A0ABW1ZFW2_9DEIO</name>
<organism evidence="2 3">
    <name type="scientific">Deinococcus multiflagellatus</name>
    <dbReference type="NCBI Taxonomy" id="1656887"/>
    <lineage>
        <taxon>Bacteria</taxon>
        <taxon>Thermotogati</taxon>
        <taxon>Deinococcota</taxon>
        <taxon>Deinococci</taxon>
        <taxon>Deinococcales</taxon>
        <taxon>Deinococcaceae</taxon>
        <taxon>Deinococcus</taxon>
    </lineage>
</organism>
<gene>
    <name evidence="2" type="ORF">ACFP90_04280</name>
</gene>
<dbReference type="RefSeq" id="WP_380054323.1">
    <property type="nucleotide sequence ID" value="NZ_JBHSWB010000001.1"/>
</dbReference>
<proteinExistence type="predicted"/>
<accession>A0ABW1ZFW2</accession>
<evidence type="ECO:0000313" key="3">
    <source>
        <dbReference type="Proteomes" id="UP001596317"/>
    </source>
</evidence>
<dbReference type="Proteomes" id="UP001596317">
    <property type="component" value="Unassembled WGS sequence"/>
</dbReference>
<feature type="compositionally biased region" description="Basic and acidic residues" evidence="1">
    <location>
        <begin position="12"/>
        <end position="26"/>
    </location>
</feature>
<evidence type="ECO:0000256" key="1">
    <source>
        <dbReference type="SAM" id="MobiDB-lite"/>
    </source>
</evidence>
<dbReference type="EMBL" id="JBHSWB010000001">
    <property type="protein sequence ID" value="MFC6659668.1"/>
    <property type="molecule type" value="Genomic_DNA"/>
</dbReference>
<protein>
    <submittedName>
        <fullName evidence="2">Uncharacterized protein</fullName>
    </submittedName>
</protein>
<sequence>MHGALVVGVQADEGRPLRGHGPDRGAGRGCGQERLCPPLA</sequence>
<evidence type="ECO:0000313" key="2">
    <source>
        <dbReference type="EMBL" id="MFC6659668.1"/>
    </source>
</evidence>
<comment type="caution">
    <text evidence="2">The sequence shown here is derived from an EMBL/GenBank/DDBJ whole genome shotgun (WGS) entry which is preliminary data.</text>
</comment>
<keyword evidence="3" id="KW-1185">Reference proteome</keyword>
<feature type="region of interest" description="Disordered" evidence="1">
    <location>
        <begin position="1"/>
        <end position="40"/>
    </location>
</feature>
<reference evidence="3" key="1">
    <citation type="journal article" date="2019" name="Int. J. Syst. Evol. Microbiol.">
        <title>The Global Catalogue of Microorganisms (GCM) 10K type strain sequencing project: providing services to taxonomists for standard genome sequencing and annotation.</title>
        <authorList>
            <consortium name="The Broad Institute Genomics Platform"/>
            <consortium name="The Broad Institute Genome Sequencing Center for Infectious Disease"/>
            <person name="Wu L."/>
            <person name="Ma J."/>
        </authorList>
    </citation>
    <scope>NUCLEOTIDE SEQUENCE [LARGE SCALE GENOMIC DNA]</scope>
    <source>
        <strain evidence="3">CCUG 63830</strain>
    </source>
</reference>